<dbReference type="Pfam" id="PF23344">
    <property type="entry name" value="ZP-N"/>
    <property type="match status" value="1"/>
</dbReference>
<dbReference type="Proteomes" id="UP001591681">
    <property type="component" value="Unassembled WGS sequence"/>
</dbReference>
<dbReference type="InterPro" id="IPR001507">
    <property type="entry name" value="ZP_dom"/>
</dbReference>
<reference evidence="6 7" key="1">
    <citation type="submission" date="2024-09" db="EMBL/GenBank/DDBJ databases">
        <title>A chromosome-level genome assembly of Gray's grenadier anchovy, Coilia grayii.</title>
        <authorList>
            <person name="Fu Z."/>
        </authorList>
    </citation>
    <scope>NUCLEOTIDE SEQUENCE [LARGE SCALE GENOMIC DNA]</scope>
    <source>
        <strain evidence="6">G4</strain>
        <tissue evidence="6">Muscle</tissue>
    </source>
</reference>
<organism evidence="6 7">
    <name type="scientific">Coilia grayii</name>
    <name type="common">Gray's grenadier anchovy</name>
    <dbReference type="NCBI Taxonomy" id="363190"/>
    <lineage>
        <taxon>Eukaryota</taxon>
        <taxon>Metazoa</taxon>
        <taxon>Chordata</taxon>
        <taxon>Craniata</taxon>
        <taxon>Vertebrata</taxon>
        <taxon>Euteleostomi</taxon>
        <taxon>Actinopterygii</taxon>
        <taxon>Neopterygii</taxon>
        <taxon>Teleostei</taxon>
        <taxon>Clupei</taxon>
        <taxon>Clupeiformes</taxon>
        <taxon>Clupeoidei</taxon>
        <taxon>Engraulidae</taxon>
        <taxon>Coilinae</taxon>
        <taxon>Coilia</taxon>
    </lineage>
</organism>
<evidence type="ECO:0000256" key="1">
    <source>
        <dbReference type="ARBA" id="ARBA00022729"/>
    </source>
</evidence>
<keyword evidence="3" id="KW-1133">Transmembrane helix</keyword>
<keyword evidence="3" id="KW-0472">Membrane</keyword>
<accession>A0ABD1K7J0</accession>
<name>A0ABD1K7J0_9TELE</name>
<feature type="chain" id="PRO_5044862764" description="ZP domain-containing protein" evidence="4">
    <location>
        <begin position="20"/>
        <end position="400"/>
    </location>
</feature>
<gene>
    <name evidence="6" type="ORF">ACEWY4_009817</name>
</gene>
<dbReference type="Gene3D" id="2.60.40.4100">
    <property type="entry name" value="Zona pellucida, ZP-C domain"/>
    <property type="match status" value="1"/>
</dbReference>
<evidence type="ECO:0000256" key="2">
    <source>
        <dbReference type="ARBA" id="ARBA00023157"/>
    </source>
</evidence>
<keyword evidence="3" id="KW-0812">Transmembrane</keyword>
<comment type="caution">
    <text evidence="6">The sequence shown here is derived from an EMBL/GenBank/DDBJ whole genome shotgun (WGS) entry which is preliminary data.</text>
</comment>
<dbReference type="PANTHER" id="PTHR14002:SF14">
    <property type="entry name" value="SI:DKEY-103G5.3"/>
    <property type="match status" value="1"/>
</dbReference>
<dbReference type="EMBL" id="JBHFQA010000008">
    <property type="protein sequence ID" value="KAL2095098.1"/>
    <property type="molecule type" value="Genomic_DNA"/>
</dbReference>
<evidence type="ECO:0000313" key="7">
    <source>
        <dbReference type="Proteomes" id="UP001591681"/>
    </source>
</evidence>
<dbReference type="Pfam" id="PF00100">
    <property type="entry name" value="Zona_pellucida"/>
    <property type="match status" value="1"/>
</dbReference>
<keyword evidence="2" id="KW-1015">Disulfide bond</keyword>
<dbReference type="PANTHER" id="PTHR14002">
    <property type="entry name" value="ENDOGLIN/TGF-BETA RECEPTOR TYPE III"/>
    <property type="match status" value="1"/>
</dbReference>
<evidence type="ECO:0000256" key="4">
    <source>
        <dbReference type="SAM" id="SignalP"/>
    </source>
</evidence>
<dbReference type="AlphaFoldDB" id="A0ABD1K7J0"/>
<dbReference type="InterPro" id="IPR042235">
    <property type="entry name" value="ZP-C_dom"/>
</dbReference>
<dbReference type="PROSITE" id="PS51034">
    <property type="entry name" value="ZP_2"/>
    <property type="match status" value="1"/>
</dbReference>
<feature type="domain" description="ZP" evidence="5">
    <location>
        <begin position="38"/>
        <end position="320"/>
    </location>
</feature>
<keyword evidence="1 4" id="KW-0732">Signal</keyword>
<proteinExistence type="predicted"/>
<dbReference type="SMART" id="SM00241">
    <property type="entry name" value="ZP"/>
    <property type="match status" value="1"/>
</dbReference>
<feature type="signal peptide" evidence="4">
    <location>
        <begin position="1"/>
        <end position="19"/>
    </location>
</feature>
<protein>
    <recommendedName>
        <fullName evidence="5">ZP domain-containing protein</fullName>
    </recommendedName>
</protein>
<evidence type="ECO:0000256" key="3">
    <source>
        <dbReference type="SAM" id="Phobius"/>
    </source>
</evidence>
<dbReference type="InterPro" id="IPR055356">
    <property type="entry name" value="ZP-N"/>
</dbReference>
<evidence type="ECO:0000259" key="5">
    <source>
        <dbReference type="PROSITE" id="PS51034"/>
    </source>
</evidence>
<evidence type="ECO:0000313" key="6">
    <source>
        <dbReference type="EMBL" id="KAL2095098.1"/>
    </source>
</evidence>
<keyword evidence="7" id="KW-1185">Reference proteome</keyword>
<dbReference type="InterPro" id="IPR055355">
    <property type="entry name" value="ZP-C"/>
</dbReference>
<feature type="transmembrane region" description="Helical" evidence="3">
    <location>
        <begin position="362"/>
        <end position="385"/>
    </location>
</feature>
<sequence length="400" mass="44034">MIKWKHLALLALACHSGFAINCTSEYERIPVNSDLTVDCGVSIITLEVNLCTALWAGFNSSTLAMNGQHNNNLCFGVADTSTNPPVVRFQLPINDSQANPCRQSLQIVDEIPTSEVFSSFSKIQAVIITGYINTPRTTEGVISYSTDLYYHFSCRYPLQYFINNTQIAASSVSVATKGNNGTFISTLSMSVYNDSQYTYPLVVPDTGLPLRSKIYVEVKATNLTGSFHVLLDHCFATPSPYNVSVTEKYNFFIGCNINSRTTIEKNGLDLNSRFYFEAFRFVEHHSLAKSTIYLHCIVRLCEPEKCQELLNVCNVNGRRRRDVVEPFGLESTESATVSVGPIYTRDNGVASQQAEKSRSDTALAVGLVFGGGATVMLVLGGWFVAKKFLCLSGSGLTSFH</sequence>